<name>A0A8T2JCE8_9PIPI</name>
<dbReference type="Gene3D" id="3.30.479.30">
    <property type="entry name" value="Band 7 domain"/>
    <property type="match status" value="1"/>
</dbReference>
<evidence type="ECO:0000259" key="3">
    <source>
        <dbReference type="SMART" id="SM00244"/>
    </source>
</evidence>
<dbReference type="GO" id="GO:0005886">
    <property type="term" value="C:plasma membrane"/>
    <property type="evidence" value="ECO:0007669"/>
    <property type="project" value="InterPro"/>
</dbReference>
<dbReference type="InterPro" id="IPR036013">
    <property type="entry name" value="Band_7/SPFH_dom_sf"/>
</dbReference>
<keyword evidence="2" id="KW-0812">Transmembrane</keyword>
<dbReference type="Proteomes" id="UP000812440">
    <property type="component" value="Chromosome 3"/>
</dbReference>
<dbReference type="PANTHER" id="PTHR10264:SF130">
    <property type="entry name" value="STOMATIN-LIKE PROTEIN 1"/>
    <property type="match status" value="1"/>
</dbReference>
<dbReference type="Pfam" id="PF02036">
    <property type="entry name" value="SCP2"/>
    <property type="match status" value="1"/>
</dbReference>
<proteinExistence type="inferred from homology"/>
<evidence type="ECO:0000313" key="4">
    <source>
        <dbReference type="EMBL" id="KAG8440271.1"/>
    </source>
</evidence>
<dbReference type="SUPFAM" id="SSF55718">
    <property type="entry name" value="SCP-like"/>
    <property type="match status" value="1"/>
</dbReference>
<evidence type="ECO:0000256" key="2">
    <source>
        <dbReference type="SAM" id="Phobius"/>
    </source>
</evidence>
<dbReference type="InterPro" id="IPR003033">
    <property type="entry name" value="SCP2_sterol-bd_dom"/>
</dbReference>
<keyword evidence="5" id="KW-1185">Reference proteome</keyword>
<comment type="similarity">
    <text evidence="1">Belongs to the band 7/mec-2 family.</text>
</comment>
<dbReference type="SUPFAM" id="SSF117892">
    <property type="entry name" value="Band 7/SPFH domain"/>
    <property type="match status" value="1"/>
</dbReference>
<evidence type="ECO:0000313" key="5">
    <source>
        <dbReference type="Proteomes" id="UP000812440"/>
    </source>
</evidence>
<dbReference type="AlphaFoldDB" id="A0A8T2JCE8"/>
<protein>
    <recommendedName>
        <fullName evidence="3">Band 7 domain-containing protein</fullName>
    </recommendedName>
</protein>
<keyword evidence="2" id="KW-0472">Membrane</keyword>
<organism evidence="4 5">
    <name type="scientific">Hymenochirus boettgeri</name>
    <name type="common">Congo dwarf clawed frog</name>
    <dbReference type="NCBI Taxonomy" id="247094"/>
    <lineage>
        <taxon>Eukaryota</taxon>
        <taxon>Metazoa</taxon>
        <taxon>Chordata</taxon>
        <taxon>Craniata</taxon>
        <taxon>Vertebrata</taxon>
        <taxon>Euteleostomi</taxon>
        <taxon>Amphibia</taxon>
        <taxon>Batrachia</taxon>
        <taxon>Anura</taxon>
        <taxon>Pipoidea</taxon>
        <taxon>Pipidae</taxon>
        <taxon>Pipinae</taxon>
        <taxon>Hymenochirus</taxon>
    </lineage>
</organism>
<dbReference type="Gene3D" id="3.30.1050.10">
    <property type="entry name" value="SCP2 sterol-binding domain"/>
    <property type="match status" value="1"/>
</dbReference>
<dbReference type="InterPro" id="IPR043202">
    <property type="entry name" value="Band-7_stomatin-like"/>
</dbReference>
<dbReference type="InterPro" id="IPR001107">
    <property type="entry name" value="Band_7"/>
</dbReference>
<dbReference type="InterPro" id="IPR036527">
    <property type="entry name" value="SCP2_sterol-bd_dom_sf"/>
</dbReference>
<dbReference type="SMART" id="SM00244">
    <property type="entry name" value="PHB"/>
    <property type="match status" value="1"/>
</dbReference>
<reference evidence="4" key="1">
    <citation type="thesis" date="2020" institute="ProQuest LLC" country="789 East Eisenhower Parkway, Ann Arbor, MI, USA">
        <title>Comparative Genomics and Chromosome Evolution.</title>
        <authorList>
            <person name="Mudd A.B."/>
        </authorList>
    </citation>
    <scope>NUCLEOTIDE SEQUENCE</scope>
    <source>
        <strain evidence="4">Female2</strain>
        <tissue evidence="4">Blood</tissue>
    </source>
</reference>
<dbReference type="OrthoDB" id="3592703at2759"/>
<accession>A0A8T2JCE8</accession>
<keyword evidence="2" id="KW-1133">Transmembrane helix</keyword>
<dbReference type="PANTHER" id="PTHR10264">
    <property type="entry name" value="BAND 7 PROTEIN-RELATED"/>
    <property type="match status" value="1"/>
</dbReference>
<feature type="domain" description="Band 7" evidence="3">
    <location>
        <begin position="54"/>
        <end position="177"/>
    </location>
</feature>
<feature type="transmembrane region" description="Helical" evidence="2">
    <location>
        <begin position="27"/>
        <end position="56"/>
    </location>
</feature>
<gene>
    <name evidence="4" type="ORF">GDO86_006150</name>
</gene>
<comment type="caution">
    <text evidence="4">The sequence shown here is derived from an EMBL/GenBank/DDBJ whole genome shotgun (WGS) entry which is preliminary data.</text>
</comment>
<sequence>MWDQYKYTALPVPHISHNPSSVPPDTWLLYFCHKVISCLSFLLLLVTFPISAWCYLKVVPDYQRIVIFRIGRMCPPRGPGLVVLLPIIDQFHRVDMRPKAFSVPPSKDLNFVTRHTAQNLMIQTLGRKYVREIHNDRARIADYLKEDINEQVKPWGVSVERVDLALESILETPESVMIVPPVPQAASLSSGMDQLLMQFLSLIRHDSKSDTPLPTGTSLKQLFLELEASMSESLVSEVRSSYQFYVIMPGGERAAYFIDLTSGSGYCGWGELPSPDVTLETTETDLISLISGNLNPLTAYTGGRLRVIGDIQTAMQLERVLQVAQQQK</sequence>
<dbReference type="EMBL" id="JAACNH010000006">
    <property type="protein sequence ID" value="KAG8440271.1"/>
    <property type="molecule type" value="Genomic_DNA"/>
</dbReference>
<evidence type="ECO:0000256" key="1">
    <source>
        <dbReference type="ARBA" id="ARBA00008164"/>
    </source>
</evidence>